<feature type="transmembrane region" description="Helical" evidence="8">
    <location>
        <begin position="332"/>
        <end position="351"/>
    </location>
</feature>
<evidence type="ECO:0000256" key="4">
    <source>
        <dbReference type="ARBA" id="ARBA00022679"/>
    </source>
</evidence>
<dbReference type="EMBL" id="NPZB01000001">
    <property type="protein sequence ID" value="PNS09063.1"/>
    <property type="molecule type" value="Genomic_DNA"/>
</dbReference>
<comment type="subcellular location">
    <subcellularLocation>
        <location evidence="1">Cell membrane</location>
        <topology evidence="1">Multi-pass membrane protein</topology>
    </subcellularLocation>
</comment>
<keyword evidence="5 8" id="KW-0812">Transmembrane</keyword>
<evidence type="ECO:0000256" key="5">
    <source>
        <dbReference type="ARBA" id="ARBA00022692"/>
    </source>
</evidence>
<dbReference type="GO" id="GO:0005886">
    <property type="term" value="C:plasma membrane"/>
    <property type="evidence" value="ECO:0007669"/>
    <property type="project" value="UniProtKB-SubCell"/>
</dbReference>
<evidence type="ECO:0000313" key="11">
    <source>
        <dbReference type="Proteomes" id="UP000236220"/>
    </source>
</evidence>
<evidence type="ECO:0000256" key="7">
    <source>
        <dbReference type="ARBA" id="ARBA00023136"/>
    </source>
</evidence>
<evidence type="ECO:0000313" key="10">
    <source>
        <dbReference type="EMBL" id="PNS09063.1"/>
    </source>
</evidence>
<dbReference type="GO" id="GO:0009103">
    <property type="term" value="P:lipopolysaccharide biosynthetic process"/>
    <property type="evidence" value="ECO:0007669"/>
    <property type="project" value="UniProtKB-ARBA"/>
</dbReference>
<keyword evidence="6 8" id="KW-1133">Transmembrane helix</keyword>
<dbReference type="InterPro" id="IPR050297">
    <property type="entry name" value="LipidA_mod_glycosyltrf_83"/>
</dbReference>
<dbReference type="OrthoDB" id="7167895at2"/>
<keyword evidence="11" id="KW-1185">Reference proteome</keyword>
<keyword evidence="3 10" id="KW-0328">Glycosyltransferase</keyword>
<dbReference type="RefSeq" id="WP_103074164.1">
    <property type="nucleotide sequence ID" value="NZ_NPZB01000001.1"/>
</dbReference>
<dbReference type="PANTHER" id="PTHR33908">
    <property type="entry name" value="MANNOSYLTRANSFERASE YKCB-RELATED"/>
    <property type="match status" value="1"/>
</dbReference>
<dbReference type="InterPro" id="IPR038731">
    <property type="entry name" value="RgtA/B/C-like"/>
</dbReference>
<organism evidence="10 11">
    <name type="scientific">Solilutibacter silvestris</name>
    <dbReference type="NCBI Taxonomy" id="1645665"/>
    <lineage>
        <taxon>Bacteria</taxon>
        <taxon>Pseudomonadati</taxon>
        <taxon>Pseudomonadota</taxon>
        <taxon>Gammaproteobacteria</taxon>
        <taxon>Lysobacterales</taxon>
        <taxon>Lysobacteraceae</taxon>
        <taxon>Solilutibacter</taxon>
    </lineage>
</organism>
<dbReference type="Proteomes" id="UP000236220">
    <property type="component" value="Unassembled WGS sequence"/>
</dbReference>
<feature type="transmembrane region" description="Helical" evidence="8">
    <location>
        <begin position="285"/>
        <end position="312"/>
    </location>
</feature>
<dbReference type="GO" id="GO:0016763">
    <property type="term" value="F:pentosyltransferase activity"/>
    <property type="evidence" value="ECO:0007669"/>
    <property type="project" value="TreeGrafter"/>
</dbReference>
<protein>
    <submittedName>
        <fullName evidence="10">Dolichyl-phosphate-mannose-protein mannosyltransferase</fullName>
    </submittedName>
</protein>
<feature type="domain" description="Glycosyltransferase RgtA/B/C/D-like" evidence="9">
    <location>
        <begin position="62"/>
        <end position="221"/>
    </location>
</feature>
<feature type="transmembrane region" description="Helical" evidence="8">
    <location>
        <begin position="161"/>
        <end position="191"/>
    </location>
</feature>
<proteinExistence type="predicted"/>
<feature type="transmembrane region" description="Helical" evidence="8">
    <location>
        <begin position="254"/>
        <end position="273"/>
    </location>
</feature>
<feature type="transmembrane region" description="Helical" evidence="8">
    <location>
        <begin position="16"/>
        <end position="37"/>
    </location>
</feature>
<keyword evidence="2" id="KW-1003">Cell membrane</keyword>
<gene>
    <name evidence="10" type="ORF">Lysil_0692</name>
</gene>
<evidence type="ECO:0000256" key="2">
    <source>
        <dbReference type="ARBA" id="ARBA00022475"/>
    </source>
</evidence>
<dbReference type="Pfam" id="PF13231">
    <property type="entry name" value="PMT_2"/>
    <property type="match status" value="1"/>
</dbReference>
<feature type="transmembrane region" description="Helical" evidence="8">
    <location>
        <begin position="113"/>
        <end position="141"/>
    </location>
</feature>
<feature type="transmembrane region" description="Helical" evidence="8">
    <location>
        <begin position="203"/>
        <end position="221"/>
    </location>
</feature>
<sequence length="510" mass="56739">MSVSTSSPFDQEEARIAPWLILLVIGTLLYRIGFVWAHDYSLFVDEAQYWLWSRAPAFGYYSKPPMVAWMVRISTALLGDGELGIKLPALLAYPLAALALYRLGTTVKNARVGLIAAALFLSMPGQALAGWVLSPDALLLVAWSWSLWLLWMARTQQQLKWWLGLGVVVGLGALSKYTMLAFVPLAAWVLWRGRAAVPVRGKGPWLALAIVLLLIAPNIVWNIQNHFETVRHTVDLTNADQAGLHPRHLLEFVGAQWGIFGMLAFPLLVMLMVCSRRDRSDITRFLAAFTIPYLLAIIALSLVTLANANWAVTVYAAGSVWLAIWLDGRRPAWAWSVILLNFVLQLGLLHYRDIGTRLGHPPSHSGRDLYARVLGWRELGRALQPITEAQGGLPILSSDRMLLAELDYYLQPRPYPVAALDVDGKINNQYEADTARRGLPQEALWVQFVGGQDGSHHGENDGDAPNPPALTRAYDVIEDLGVVRVQRMDAPPRSVQIVRVRRHVTTEPLP</sequence>
<keyword evidence="7 8" id="KW-0472">Membrane</keyword>
<evidence type="ECO:0000256" key="3">
    <source>
        <dbReference type="ARBA" id="ARBA00022676"/>
    </source>
</evidence>
<name>A0A2K1Q201_9GAMM</name>
<keyword evidence="4 10" id="KW-0808">Transferase</keyword>
<evidence type="ECO:0000259" key="9">
    <source>
        <dbReference type="Pfam" id="PF13231"/>
    </source>
</evidence>
<dbReference type="PANTHER" id="PTHR33908:SF11">
    <property type="entry name" value="MEMBRANE PROTEIN"/>
    <property type="match status" value="1"/>
</dbReference>
<reference evidence="10 11" key="1">
    <citation type="submission" date="2017-08" db="EMBL/GenBank/DDBJ databases">
        <title>Lysobacter sylvestris genome.</title>
        <authorList>
            <person name="Zhang D.-C."/>
            <person name="Albuquerque L."/>
            <person name="Franca L."/>
            <person name="Froufe H.J.C."/>
            <person name="Barroso C."/>
            <person name="Egas C."/>
            <person name="Da Costa M."/>
            <person name="Margesin R."/>
        </authorList>
    </citation>
    <scope>NUCLEOTIDE SEQUENCE [LARGE SCALE GENOMIC DNA]</scope>
    <source>
        <strain evidence="10 11">AM20-91</strain>
    </source>
</reference>
<accession>A0A2K1Q201</accession>
<comment type="caution">
    <text evidence="10">The sequence shown here is derived from an EMBL/GenBank/DDBJ whole genome shotgun (WGS) entry which is preliminary data.</text>
</comment>
<evidence type="ECO:0000256" key="1">
    <source>
        <dbReference type="ARBA" id="ARBA00004651"/>
    </source>
</evidence>
<evidence type="ECO:0000256" key="6">
    <source>
        <dbReference type="ARBA" id="ARBA00022989"/>
    </source>
</evidence>
<dbReference type="AlphaFoldDB" id="A0A2K1Q201"/>
<evidence type="ECO:0000256" key="8">
    <source>
        <dbReference type="SAM" id="Phobius"/>
    </source>
</evidence>